<protein>
    <submittedName>
        <fullName evidence="2">Uncharacterized protein</fullName>
    </submittedName>
</protein>
<evidence type="ECO:0000313" key="2">
    <source>
        <dbReference type="EMBL" id="SVB50891.1"/>
    </source>
</evidence>
<dbReference type="AlphaFoldDB" id="A0A382ELQ1"/>
<keyword evidence="1" id="KW-0812">Transmembrane</keyword>
<accession>A0A382ELQ1</accession>
<reference evidence="2" key="1">
    <citation type="submission" date="2018-05" db="EMBL/GenBank/DDBJ databases">
        <authorList>
            <person name="Lanie J.A."/>
            <person name="Ng W.-L."/>
            <person name="Kazmierczak K.M."/>
            <person name="Andrzejewski T.M."/>
            <person name="Davidsen T.M."/>
            <person name="Wayne K.J."/>
            <person name="Tettelin H."/>
            <person name="Glass J.I."/>
            <person name="Rusch D."/>
            <person name="Podicherti R."/>
            <person name="Tsui H.-C.T."/>
            <person name="Winkler M.E."/>
        </authorList>
    </citation>
    <scope>NUCLEOTIDE SEQUENCE</scope>
</reference>
<gene>
    <name evidence="2" type="ORF">METZ01_LOCUS203745</name>
</gene>
<dbReference type="EMBL" id="UINC01044864">
    <property type="protein sequence ID" value="SVB50891.1"/>
    <property type="molecule type" value="Genomic_DNA"/>
</dbReference>
<keyword evidence="1" id="KW-0472">Membrane</keyword>
<feature type="transmembrane region" description="Helical" evidence="1">
    <location>
        <begin position="37"/>
        <end position="56"/>
    </location>
</feature>
<feature type="transmembrane region" description="Helical" evidence="1">
    <location>
        <begin position="7"/>
        <end position="31"/>
    </location>
</feature>
<proteinExistence type="predicted"/>
<sequence length="89" mass="8588">MADGARVLALAGLAGSVIVGVTAAAGVGAVFGLNPVSGVALISTVTIAALTTVVVAGPTSRVVRWAVTGGLPVDIDLTEGTSTERTSGR</sequence>
<keyword evidence="1" id="KW-1133">Transmembrane helix</keyword>
<organism evidence="2">
    <name type="scientific">marine metagenome</name>
    <dbReference type="NCBI Taxonomy" id="408172"/>
    <lineage>
        <taxon>unclassified sequences</taxon>
        <taxon>metagenomes</taxon>
        <taxon>ecological metagenomes</taxon>
    </lineage>
</organism>
<name>A0A382ELQ1_9ZZZZ</name>
<evidence type="ECO:0000256" key="1">
    <source>
        <dbReference type="SAM" id="Phobius"/>
    </source>
</evidence>